<reference evidence="1 2" key="1">
    <citation type="submission" date="2023-11" db="EMBL/GenBank/DDBJ databases">
        <title>Actinomadura monticuli sp. nov., isolated from volcanic ash.</title>
        <authorList>
            <person name="Lee S.D."/>
            <person name="Yang H."/>
            <person name="Kim I.S."/>
        </authorList>
    </citation>
    <scope>NUCLEOTIDE SEQUENCE [LARGE SCALE GENOMIC DNA]</scope>
    <source>
        <strain evidence="1 2">DSM 45346</strain>
    </source>
</reference>
<dbReference type="RefSeq" id="WP_371940077.1">
    <property type="nucleotide sequence ID" value="NZ_JAXCEH010000003.1"/>
</dbReference>
<keyword evidence="2" id="KW-1185">Reference proteome</keyword>
<accession>A0ABV4QSV2</accession>
<organism evidence="1 2">
    <name type="scientific">Actinomadura chokoriensis</name>
    <dbReference type="NCBI Taxonomy" id="454156"/>
    <lineage>
        <taxon>Bacteria</taxon>
        <taxon>Bacillati</taxon>
        <taxon>Actinomycetota</taxon>
        <taxon>Actinomycetes</taxon>
        <taxon>Streptosporangiales</taxon>
        <taxon>Thermomonosporaceae</taxon>
        <taxon>Actinomadura</taxon>
    </lineage>
</organism>
<name>A0ABV4QSV2_9ACTN</name>
<comment type="caution">
    <text evidence="1">The sequence shown here is derived from an EMBL/GenBank/DDBJ whole genome shotgun (WGS) entry which is preliminary data.</text>
</comment>
<dbReference type="EMBL" id="JAXCEH010000003">
    <property type="protein sequence ID" value="MFA1553688.1"/>
    <property type="molecule type" value="Genomic_DNA"/>
</dbReference>
<evidence type="ECO:0000313" key="1">
    <source>
        <dbReference type="EMBL" id="MFA1553688.1"/>
    </source>
</evidence>
<gene>
    <name evidence="1" type="ORF">SM436_08300</name>
</gene>
<proteinExistence type="predicted"/>
<dbReference type="Proteomes" id="UP001569904">
    <property type="component" value="Unassembled WGS sequence"/>
</dbReference>
<sequence length="111" mass="11682">MTAPSSPPGPRSDEEFLPATLERVHPCPARSDYVEVCFTTPGGPFKWCFPEPPHRREGPGGPLALTLGRYGVQAHELPDGALGPALPSSSALPMILAGAEVRVARRLVSAG</sequence>
<evidence type="ECO:0000313" key="2">
    <source>
        <dbReference type="Proteomes" id="UP001569904"/>
    </source>
</evidence>
<protein>
    <submittedName>
        <fullName evidence="1">Uncharacterized protein</fullName>
    </submittedName>
</protein>